<evidence type="ECO:0000256" key="4">
    <source>
        <dbReference type="ARBA" id="ARBA00022576"/>
    </source>
</evidence>
<evidence type="ECO:0000313" key="11">
    <source>
        <dbReference type="EMBL" id="GAG82012.1"/>
    </source>
</evidence>
<evidence type="ECO:0000256" key="3">
    <source>
        <dbReference type="ARBA" id="ARBA00012748"/>
    </source>
</evidence>
<dbReference type="Gene3D" id="3.40.640.10">
    <property type="entry name" value="Type I PLP-dependent aspartate aminotransferase-like (Major domain)"/>
    <property type="match status" value="1"/>
</dbReference>
<evidence type="ECO:0000256" key="8">
    <source>
        <dbReference type="ARBA" id="ARBA00023102"/>
    </source>
</evidence>
<dbReference type="AlphaFoldDB" id="X1BLH0"/>
<feature type="domain" description="Aminotransferase class I/classII large" evidence="10">
    <location>
        <begin position="37"/>
        <end position="158"/>
    </location>
</feature>
<accession>X1BLH0</accession>
<evidence type="ECO:0000256" key="5">
    <source>
        <dbReference type="ARBA" id="ARBA00022605"/>
    </source>
</evidence>
<keyword evidence="4" id="KW-0032">Aminotransferase</keyword>
<dbReference type="SUPFAM" id="SSF53383">
    <property type="entry name" value="PLP-dependent transferases"/>
    <property type="match status" value="1"/>
</dbReference>
<dbReference type="PANTHER" id="PTHR43643">
    <property type="entry name" value="HISTIDINOL-PHOSPHATE AMINOTRANSFERASE 2"/>
    <property type="match status" value="1"/>
</dbReference>
<evidence type="ECO:0000259" key="10">
    <source>
        <dbReference type="Pfam" id="PF00155"/>
    </source>
</evidence>
<proteinExistence type="inferred from homology"/>
<dbReference type="InterPro" id="IPR015421">
    <property type="entry name" value="PyrdxlP-dep_Trfase_major"/>
</dbReference>
<dbReference type="PANTHER" id="PTHR43643:SF6">
    <property type="entry name" value="HISTIDINOL-PHOSPHATE AMINOTRANSFERASE"/>
    <property type="match status" value="1"/>
</dbReference>
<dbReference type="GO" id="GO:0000105">
    <property type="term" value="P:L-histidine biosynthetic process"/>
    <property type="evidence" value="ECO:0007669"/>
    <property type="project" value="UniProtKB-KW"/>
</dbReference>
<evidence type="ECO:0000256" key="9">
    <source>
        <dbReference type="ARBA" id="ARBA00047481"/>
    </source>
</evidence>
<keyword evidence="8" id="KW-0368">Histidine biosynthesis</keyword>
<dbReference type="GO" id="GO:0004400">
    <property type="term" value="F:histidinol-phosphate transaminase activity"/>
    <property type="evidence" value="ECO:0007669"/>
    <property type="project" value="UniProtKB-EC"/>
</dbReference>
<evidence type="ECO:0000256" key="2">
    <source>
        <dbReference type="ARBA" id="ARBA00007970"/>
    </source>
</evidence>
<dbReference type="GO" id="GO:0030170">
    <property type="term" value="F:pyridoxal phosphate binding"/>
    <property type="evidence" value="ECO:0007669"/>
    <property type="project" value="InterPro"/>
</dbReference>
<dbReference type="Pfam" id="PF00155">
    <property type="entry name" value="Aminotran_1_2"/>
    <property type="match status" value="1"/>
</dbReference>
<comment type="catalytic activity">
    <reaction evidence="9">
        <text>L-histidinol phosphate + 2-oxoglutarate = 3-(imidazol-4-yl)-2-oxopropyl phosphate + L-glutamate</text>
        <dbReference type="Rhea" id="RHEA:23744"/>
        <dbReference type="ChEBI" id="CHEBI:16810"/>
        <dbReference type="ChEBI" id="CHEBI:29985"/>
        <dbReference type="ChEBI" id="CHEBI:57766"/>
        <dbReference type="ChEBI" id="CHEBI:57980"/>
        <dbReference type="EC" id="2.6.1.9"/>
    </reaction>
</comment>
<sequence length="161" mass="18194">MSIIKNISKSINEVKKYKAGASVNDYIKKYNIDKDSLIRLASNENVYGPSPLIAEKIQNITKNLSIYPETDYAKLKNAFANYANVETANITVGNGSDELFLLTSLVFAQNRLGLIPEPTFTWYRTCLLLSNAKVVMVPINEKNDFRLTTEDIINNIEKILR</sequence>
<dbReference type="EMBL" id="BART01015246">
    <property type="protein sequence ID" value="GAG82012.1"/>
    <property type="molecule type" value="Genomic_DNA"/>
</dbReference>
<keyword evidence="6" id="KW-0808">Transferase</keyword>
<dbReference type="InterPro" id="IPR015424">
    <property type="entry name" value="PyrdxlP-dep_Trfase"/>
</dbReference>
<comment type="pathway">
    <text evidence="1">Amino-acid biosynthesis; L-histidine biosynthesis; L-histidine from 5-phospho-alpha-D-ribose 1-diphosphate: step 7/9.</text>
</comment>
<comment type="similarity">
    <text evidence="2">Belongs to the class-II pyridoxal-phosphate-dependent aminotransferase family. Histidinol-phosphate aminotransferase subfamily.</text>
</comment>
<dbReference type="InterPro" id="IPR004839">
    <property type="entry name" value="Aminotransferase_I/II_large"/>
</dbReference>
<reference evidence="11" key="1">
    <citation type="journal article" date="2014" name="Front. Microbiol.">
        <title>High frequency of phylogenetically diverse reductive dehalogenase-homologous genes in deep subseafloor sedimentary metagenomes.</title>
        <authorList>
            <person name="Kawai M."/>
            <person name="Futagami T."/>
            <person name="Toyoda A."/>
            <person name="Takaki Y."/>
            <person name="Nishi S."/>
            <person name="Hori S."/>
            <person name="Arai W."/>
            <person name="Tsubouchi T."/>
            <person name="Morono Y."/>
            <person name="Uchiyama I."/>
            <person name="Ito T."/>
            <person name="Fujiyama A."/>
            <person name="Inagaki F."/>
            <person name="Takami H."/>
        </authorList>
    </citation>
    <scope>NUCLEOTIDE SEQUENCE</scope>
    <source>
        <strain evidence="11">Expedition CK06-06</strain>
    </source>
</reference>
<comment type="caution">
    <text evidence="11">The sequence shown here is derived from an EMBL/GenBank/DDBJ whole genome shotgun (WGS) entry which is preliminary data.</text>
</comment>
<organism evidence="11">
    <name type="scientific">marine sediment metagenome</name>
    <dbReference type="NCBI Taxonomy" id="412755"/>
    <lineage>
        <taxon>unclassified sequences</taxon>
        <taxon>metagenomes</taxon>
        <taxon>ecological metagenomes</taxon>
    </lineage>
</organism>
<keyword evidence="7" id="KW-0663">Pyridoxal phosphate</keyword>
<evidence type="ECO:0000256" key="1">
    <source>
        <dbReference type="ARBA" id="ARBA00005011"/>
    </source>
</evidence>
<dbReference type="Gene3D" id="3.90.1150.10">
    <property type="entry name" value="Aspartate Aminotransferase, domain 1"/>
    <property type="match status" value="1"/>
</dbReference>
<name>X1BLH0_9ZZZZ</name>
<dbReference type="EC" id="2.6.1.9" evidence="3"/>
<keyword evidence="5" id="KW-0028">Amino-acid biosynthesis</keyword>
<dbReference type="InterPro" id="IPR015422">
    <property type="entry name" value="PyrdxlP-dep_Trfase_small"/>
</dbReference>
<evidence type="ECO:0000256" key="7">
    <source>
        <dbReference type="ARBA" id="ARBA00022898"/>
    </source>
</evidence>
<dbReference type="InterPro" id="IPR050106">
    <property type="entry name" value="HistidinolP_aminotransfase"/>
</dbReference>
<gene>
    <name evidence="11" type="ORF">S01H4_29661</name>
</gene>
<protein>
    <recommendedName>
        <fullName evidence="3">histidinol-phosphate transaminase</fullName>
        <ecNumber evidence="3">2.6.1.9</ecNumber>
    </recommendedName>
</protein>
<evidence type="ECO:0000256" key="6">
    <source>
        <dbReference type="ARBA" id="ARBA00022679"/>
    </source>
</evidence>